<dbReference type="AlphaFoldDB" id="A0A8B8FXK3"/>
<feature type="region of interest" description="Disordered" evidence="1">
    <location>
        <begin position="1"/>
        <end position="28"/>
    </location>
</feature>
<sequence>MSGNESDRCSTPEKTKRKRGENSKTYSHKKQNFRQEWLTNKDFSNWLLPVNNNKLLAKCKLCITKTTAELSILKKYAQTKKHKSSMSSIGSRQNSISTFLNNTDQFKLADQTKKTCNVLQNTVFSVIIDESTDVGCVKTMCICVKYFDSTSNFFETRFFKLVQLFEDVQSADKGATGQKIFDEVLKAFTDSKIPLNNLIGN</sequence>
<dbReference type="Proteomes" id="UP000694846">
    <property type="component" value="Unplaced"/>
</dbReference>
<protein>
    <submittedName>
        <fullName evidence="3">Uncharacterized protein LOC112686849</fullName>
    </submittedName>
</protein>
<evidence type="ECO:0000313" key="3">
    <source>
        <dbReference type="RefSeq" id="XP_025415090.1"/>
    </source>
</evidence>
<evidence type="ECO:0000313" key="2">
    <source>
        <dbReference type="Proteomes" id="UP000694846"/>
    </source>
</evidence>
<accession>A0A8B8FXK3</accession>
<evidence type="ECO:0000256" key="1">
    <source>
        <dbReference type="SAM" id="MobiDB-lite"/>
    </source>
</evidence>
<gene>
    <name evidence="3" type="primary">LOC112686849</name>
</gene>
<dbReference type="RefSeq" id="XP_025415090.1">
    <property type="nucleotide sequence ID" value="XM_025559305.1"/>
</dbReference>
<feature type="compositionally biased region" description="Basic and acidic residues" evidence="1">
    <location>
        <begin position="1"/>
        <end position="14"/>
    </location>
</feature>
<reference evidence="3" key="1">
    <citation type="submission" date="2025-08" db="UniProtKB">
        <authorList>
            <consortium name="RefSeq"/>
        </authorList>
    </citation>
    <scope>IDENTIFICATION</scope>
    <source>
        <tissue evidence="3">Whole body</tissue>
    </source>
</reference>
<proteinExistence type="predicted"/>
<dbReference type="OrthoDB" id="6589684at2759"/>
<dbReference type="GeneID" id="112686849"/>
<name>A0A8B8FXK3_9HEMI</name>
<organism evidence="2 3">
    <name type="scientific">Sipha flava</name>
    <name type="common">yellow sugarcane aphid</name>
    <dbReference type="NCBI Taxonomy" id="143950"/>
    <lineage>
        <taxon>Eukaryota</taxon>
        <taxon>Metazoa</taxon>
        <taxon>Ecdysozoa</taxon>
        <taxon>Arthropoda</taxon>
        <taxon>Hexapoda</taxon>
        <taxon>Insecta</taxon>
        <taxon>Pterygota</taxon>
        <taxon>Neoptera</taxon>
        <taxon>Paraneoptera</taxon>
        <taxon>Hemiptera</taxon>
        <taxon>Sternorrhyncha</taxon>
        <taxon>Aphidomorpha</taxon>
        <taxon>Aphidoidea</taxon>
        <taxon>Aphididae</taxon>
        <taxon>Sipha</taxon>
    </lineage>
</organism>
<keyword evidence="2" id="KW-1185">Reference proteome</keyword>